<comment type="caution">
    <text evidence="2">The sequence shown here is derived from an EMBL/GenBank/DDBJ whole genome shotgun (WGS) entry which is preliminary data.</text>
</comment>
<evidence type="ECO:0000259" key="1">
    <source>
        <dbReference type="SMART" id="SM00672"/>
    </source>
</evidence>
<dbReference type="InterPro" id="IPR051091">
    <property type="entry name" value="O-Glucosyltr/Glycosyltrsf_90"/>
</dbReference>
<evidence type="ECO:0000313" key="2">
    <source>
        <dbReference type="EMBL" id="GHJ83964.1"/>
    </source>
</evidence>
<dbReference type="InterPro" id="IPR006598">
    <property type="entry name" value="CAP10"/>
</dbReference>
<evidence type="ECO:0000313" key="3">
    <source>
        <dbReference type="Proteomes" id="UP000620104"/>
    </source>
</evidence>
<dbReference type="OrthoDB" id="541052at2759"/>
<dbReference type="PANTHER" id="PTHR12203:SF118">
    <property type="entry name" value="BETA-1,2-XYLOSYLTRANSFERASE 1"/>
    <property type="match status" value="1"/>
</dbReference>
<protein>
    <recommendedName>
        <fullName evidence="1">Glycosyl transferase CAP10 domain-containing protein</fullName>
    </recommendedName>
</protein>
<proteinExistence type="predicted"/>
<dbReference type="SMART" id="SM00672">
    <property type="entry name" value="CAP10"/>
    <property type="match status" value="1"/>
</dbReference>
<organism evidence="2 3">
    <name type="scientific">Naganishia liquefaciens</name>
    <dbReference type="NCBI Taxonomy" id="104408"/>
    <lineage>
        <taxon>Eukaryota</taxon>
        <taxon>Fungi</taxon>
        <taxon>Dikarya</taxon>
        <taxon>Basidiomycota</taxon>
        <taxon>Agaricomycotina</taxon>
        <taxon>Tremellomycetes</taxon>
        <taxon>Filobasidiales</taxon>
        <taxon>Filobasidiaceae</taxon>
        <taxon>Naganishia</taxon>
    </lineage>
</organism>
<dbReference type="EMBL" id="BLZA01000005">
    <property type="protein sequence ID" value="GHJ83964.1"/>
    <property type="molecule type" value="Genomic_DNA"/>
</dbReference>
<feature type="domain" description="Glycosyl transferase CAP10" evidence="1">
    <location>
        <begin position="376"/>
        <end position="660"/>
    </location>
</feature>
<keyword evidence="3" id="KW-1185">Reference proteome</keyword>
<accession>A0A8H3YC61</accession>
<dbReference type="PANTHER" id="PTHR12203">
    <property type="entry name" value="KDEL LYS-ASP-GLU-LEU CONTAINING - RELATED"/>
    <property type="match status" value="1"/>
</dbReference>
<gene>
    <name evidence="2" type="ORF">NliqN6_0366</name>
</gene>
<dbReference type="Proteomes" id="UP000620104">
    <property type="component" value="Unassembled WGS sequence"/>
</dbReference>
<name>A0A8H3YC61_9TREE</name>
<dbReference type="AlphaFoldDB" id="A0A8H3YC61"/>
<sequence>MPVPVFSPRAAFGLPRRYIFLASFLLGILILTIASSHPTTRQFVAERTPDAAKALHPANWGLPFAGTGGAGNGLGGGFLSGKKPAEFDEYGRCLFMSPFDALSHEEKQRAEQLVLENVSDGIVRAKQAAFIPPHKANSSANVNPADIKETLTNPILGLLMNGERKWQDMLSRQSRTLEEAVQEYKTRWGRNPPKGFDEWWEFAKNRGVLLPDEYDSIMQTLLPFYAFDHAELEKRNLEAEKTVETFTMIVKKGKVEIQWNDDYSRDHWWASRPRADAQVNLMEPFMNLLSDFRATFTIHDQPSIMPSHDRMKELTDLAKRHQLTKNTNDKDVAEMNWLNACPKDSPAVKGDAEPDAHDTFVSSHLSAMNPCNHPSLLHKHGITIEQKTEKSQPKPHTRIMPIFVPSRTLLHADIPITPVGKDGRRDDVGDDPAWNAKSNKLYWRGLATGLQHNKNTGAKWRDSHRERLHFMANAKSTAPRSILEPVGVSGRAVENEYPANTLGQYYMDVKLSGGHWQCDGGDGTCDEMNQEIDFGSKDSPERSNAFKYVFDTDGNAWSSRFPRLMASKNMVIKASIFPEWNTQTLPEWYAYVPSKMDYSDVFSILAFFRGTPKGKGGHDEVARRIASNGQCWVEKTWRREDLQSYMFRLYLEFARVMSPDRDNGKMDYVPQ</sequence>
<dbReference type="Pfam" id="PF05686">
    <property type="entry name" value="Glyco_transf_90"/>
    <property type="match status" value="1"/>
</dbReference>
<reference evidence="2" key="1">
    <citation type="submission" date="2020-07" db="EMBL/GenBank/DDBJ databases">
        <title>Draft Genome Sequence of a Deep-Sea Yeast, Naganishia (Cryptococcus) liquefaciens strain N6.</title>
        <authorList>
            <person name="Han Y.W."/>
            <person name="Kajitani R."/>
            <person name="Morimoto H."/>
            <person name="Parhat M."/>
            <person name="Tsubouchi H."/>
            <person name="Bakenova O."/>
            <person name="Ogata M."/>
            <person name="Argunhan B."/>
            <person name="Aoki R."/>
            <person name="Kajiwara S."/>
            <person name="Itoh T."/>
            <person name="Iwasaki H."/>
        </authorList>
    </citation>
    <scope>NUCLEOTIDE SEQUENCE</scope>
    <source>
        <strain evidence="2">N6</strain>
    </source>
</reference>